<dbReference type="InterPro" id="IPR052159">
    <property type="entry name" value="Competence_DNA_uptake"/>
</dbReference>
<feature type="transmembrane region" description="Helical" evidence="6">
    <location>
        <begin position="453"/>
        <end position="473"/>
    </location>
</feature>
<keyword evidence="2" id="KW-1003">Cell membrane</keyword>
<dbReference type="PANTHER" id="PTHR30619:SF1">
    <property type="entry name" value="RECOMBINATION PROTEIN 2"/>
    <property type="match status" value="1"/>
</dbReference>
<feature type="transmembrane region" description="Helical" evidence="6">
    <location>
        <begin position="90"/>
        <end position="108"/>
    </location>
</feature>
<feature type="transmembrane region" description="Helical" evidence="6">
    <location>
        <begin position="521"/>
        <end position="539"/>
    </location>
</feature>
<dbReference type="EMBL" id="LVWG01000029">
    <property type="protein sequence ID" value="KZK74330.1"/>
    <property type="molecule type" value="Genomic_DNA"/>
</dbReference>
<keyword evidence="3 6" id="KW-0812">Transmembrane</keyword>
<dbReference type="InterPro" id="IPR004477">
    <property type="entry name" value="ComEC_N"/>
</dbReference>
<dbReference type="Pfam" id="PF03772">
    <property type="entry name" value="Competence"/>
    <property type="match status" value="1"/>
</dbReference>
<dbReference type="RefSeq" id="WP_303681555.1">
    <property type="nucleotide sequence ID" value="NZ_LVWG01000029.1"/>
</dbReference>
<evidence type="ECO:0000259" key="7">
    <source>
        <dbReference type="Pfam" id="PF03772"/>
    </source>
</evidence>
<keyword evidence="5 6" id="KW-0472">Membrane</keyword>
<evidence type="ECO:0000256" key="3">
    <source>
        <dbReference type="ARBA" id="ARBA00022692"/>
    </source>
</evidence>
<proteinExistence type="predicted"/>
<reference evidence="9 10" key="1">
    <citation type="submission" date="2016-03" db="EMBL/GenBank/DDBJ databases">
        <title>Speciation and ecological success in dimly lit waters: horizontal gene transfer in a green sulfur bacteria bloom unveiled by metagenomic assembly.</title>
        <authorList>
            <person name="Llorens-Mares T."/>
            <person name="Liu Z."/>
            <person name="Allen L.Z."/>
            <person name="Rusch D.B."/>
            <person name="Craig M.T."/>
            <person name="Dupont C.L."/>
            <person name="Bryant D.A."/>
            <person name="Casamayor E.O."/>
        </authorList>
    </citation>
    <scope>NUCLEOTIDE SEQUENCE [LARGE SCALE GENOMIC DNA]</scope>
    <source>
        <strain evidence="9">CIII</strain>
    </source>
</reference>
<comment type="subcellular location">
    <subcellularLocation>
        <location evidence="1">Cell membrane</location>
        <topology evidence="1">Multi-pass membrane protein</topology>
    </subcellularLocation>
</comment>
<feature type="transmembrane region" description="Helical" evidence="6">
    <location>
        <begin position="546"/>
        <end position="563"/>
    </location>
</feature>
<organism evidence="9 10">
    <name type="scientific">Pelodictyon luteolum</name>
    <dbReference type="NCBI Taxonomy" id="1100"/>
    <lineage>
        <taxon>Bacteria</taxon>
        <taxon>Pseudomonadati</taxon>
        <taxon>Chlorobiota</taxon>
        <taxon>Chlorobiia</taxon>
        <taxon>Chlorobiales</taxon>
        <taxon>Chlorobiaceae</taxon>
        <taxon>Chlorobium/Pelodictyon group</taxon>
        <taxon>Pelodictyon</taxon>
    </lineage>
</organism>
<evidence type="ECO:0000256" key="1">
    <source>
        <dbReference type="ARBA" id="ARBA00004651"/>
    </source>
</evidence>
<evidence type="ECO:0008006" key="11">
    <source>
        <dbReference type="Google" id="ProtNLM"/>
    </source>
</evidence>
<feature type="domain" description="ComEC/Rec2-related protein" evidence="7">
    <location>
        <begin position="268"/>
        <end position="538"/>
    </location>
</feature>
<evidence type="ECO:0000256" key="2">
    <source>
        <dbReference type="ARBA" id="ARBA00022475"/>
    </source>
</evidence>
<feature type="transmembrane region" description="Helical" evidence="6">
    <location>
        <begin position="28"/>
        <end position="47"/>
    </location>
</feature>
<comment type="caution">
    <text evidence="9">The sequence shown here is derived from an EMBL/GenBank/DDBJ whole genome shotgun (WGS) entry which is preliminary data.</text>
</comment>
<evidence type="ECO:0000256" key="4">
    <source>
        <dbReference type="ARBA" id="ARBA00022989"/>
    </source>
</evidence>
<dbReference type="Proteomes" id="UP000076481">
    <property type="component" value="Unassembled WGS sequence"/>
</dbReference>
<evidence type="ECO:0000256" key="5">
    <source>
        <dbReference type="ARBA" id="ARBA00023136"/>
    </source>
</evidence>
<evidence type="ECO:0000256" key="6">
    <source>
        <dbReference type="SAM" id="Phobius"/>
    </source>
</evidence>
<evidence type="ECO:0000259" key="8">
    <source>
        <dbReference type="Pfam" id="PF13567"/>
    </source>
</evidence>
<feature type="domain" description="DUF4131" evidence="8">
    <location>
        <begin position="52"/>
        <end position="223"/>
    </location>
</feature>
<sequence>MKKKNIRNNGLARVKIIRPLHAPPRSGLAPYPALRLLAVVVAGILAGTRHPFSLDIWIVAFSVALTLTAIGLVFSLRIPSSRFPAPFTALFYLAVVFTGFGAYGDFLFNHVPQGGLLLQAGRTVVVAGRVDGRPGGSSRGTAFVLDISSMHEGDVEKAMHERASVFVQHPKGEALSLRDGDLVLVSGLVGIPGGAANRGEFNPHQRARLQRVSASIYAEGPWRVLHEGESDGGAFKRLFVHPVHDYVIDTLVAFFPDGPRRQFMAGVLVGQRDGLDEDLGEAFRRTGTAHILAVSGLHVGLIVLVVNLLLHRLRVTGPGRWTVFLLTAFVLILYGSVAGGATSVQRASIMTMALLGGGVSGRKSFPLNSLALADILILSFDPLELFTPGFQMTNGAVAGILLLLPRLNPPAGSGGGILAGAWHALRGSLSLTVAATAGVAPVIAMYFGSFSIVGIAANLPVVFFSSLMVYALMPMLFMNLVSGWLASFFAASAFYFAGIAIDAARWFSAVPFASVPFSSGTAGALAWYAVLAALLLFMMPARRVRAFILLLGVVDFLIWMPLFSGGQPGPPSAVTVNLGRDVAVLFSSGRESVLIDAGRDERSFKRIVNQAEGFALPPLSAAVGFSAKDSVISRVPLGRHMLSADSVLSLSSIVAFRPAGGVLRVWSRSRSLLMVNGLQGLRTSGGAARRADMAVVRLHRFRRKDEAALSGWIGDAAPGCCILIPGPLMPKKEKGFLSRFAQRNPRVQVRSKTEQVVFL</sequence>
<feature type="transmembrane region" description="Helical" evidence="6">
    <location>
        <begin position="389"/>
        <end position="407"/>
    </location>
</feature>
<feature type="transmembrane region" description="Helical" evidence="6">
    <location>
        <begin position="54"/>
        <end position="78"/>
    </location>
</feature>
<feature type="transmembrane region" description="Helical" evidence="6">
    <location>
        <begin position="291"/>
        <end position="310"/>
    </location>
</feature>
<feature type="transmembrane region" description="Helical" evidence="6">
    <location>
        <begin position="322"/>
        <end position="344"/>
    </location>
</feature>
<keyword evidence="4 6" id="KW-1133">Transmembrane helix</keyword>
<dbReference type="Pfam" id="PF13567">
    <property type="entry name" value="DUF4131"/>
    <property type="match status" value="1"/>
</dbReference>
<gene>
    <name evidence="9" type="ORF">A3K90_06490</name>
</gene>
<feature type="transmembrane region" description="Helical" evidence="6">
    <location>
        <begin position="480"/>
        <end position="501"/>
    </location>
</feature>
<dbReference type="NCBIfam" id="TIGR00360">
    <property type="entry name" value="ComEC_N-term"/>
    <property type="match status" value="1"/>
</dbReference>
<feature type="transmembrane region" description="Helical" evidence="6">
    <location>
        <begin position="428"/>
        <end position="447"/>
    </location>
</feature>
<evidence type="ECO:0000313" key="9">
    <source>
        <dbReference type="EMBL" id="KZK74330.1"/>
    </source>
</evidence>
<dbReference type="GO" id="GO:0005886">
    <property type="term" value="C:plasma membrane"/>
    <property type="evidence" value="ECO:0007669"/>
    <property type="project" value="UniProtKB-SubCell"/>
</dbReference>
<protein>
    <recommendedName>
        <fullName evidence="11">ComEC/Rec2-related protein</fullName>
    </recommendedName>
</protein>
<dbReference type="AlphaFoldDB" id="A0A165LR99"/>
<dbReference type="InterPro" id="IPR025405">
    <property type="entry name" value="DUF4131"/>
</dbReference>
<accession>A0A165LR99</accession>
<evidence type="ECO:0000313" key="10">
    <source>
        <dbReference type="Proteomes" id="UP000076481"/>
    </source>
</evidence>
<dbReference type="PANTHER" id="PTHR30619">
    <property type="entry name" value="DNA INTERNALIZATION/COMPETENCE PROTEIN COMEC/REC2"/>
    <property type="match status" value="1"/>
</dbReference>
<name>A0A165LR99_PELLU</name>